<comment type="caution">
    <text evidence="2">The sequence shown here is derived from an EMBL/GenBank/DDBJ whole genome shotgun (WGS) entry which is preliminary data.</text>
</comment>
<dbReference type="Proteomes" id="UP000198287">
    <property type="component" value="Unassembled WGS sequence"/>
</dbReference>
<evidence type="ECO:0000313" key="3">
    <source>
        <dbReference type="Proteomes" id="UP000198287"/>
    </source>
</evidence>
<keyword evidence="1" id="KW-1133">Transmembrane helix</keyword>
<proteinExistence type="predicted"/>
<accession>A0A226ECU3</accession>
<feature type="transmembrane region" description="Helical" evidence="1">
    <location>
        <begin position="159"/>
        <end position="181"/>
    </location>
</feature>
<keyword evidence="1" id="KW-0472">Membrane</keyword>
<gene>
    <name evidence="2" type="ORF">Fcan01_10475</name>
</gene>
<sequence>MLDHHQEIILVSGKYSQIHIVAMLDDDESSRKFDTLFLRNSSPPFSPFSAQSYQNGGKIGFGKRISVLLSRTLDRAGSLREISDRLENLGYPIFDKYYHIDVEDSPCMLKYHNPQARLAVPLPQIVFGKIRTFDFLTCHGVKRVKAGRSESLNILLDPLYPLVWIITIAISTLLVGFVTLVTKNSDMRVTRLSYKVEFVVRCVLENSPNPRTTEETSVTILFQTGFLMYCFFLVNLYKAVLVCDGTIADSVVTNVTNFTDIANFNVTTPSFETNFTTKATPSIINTPFGRNLVMLRNQVNVPIDLLELYKNMSELHSGRKKNVAFHPENREGFLKLISPCGNTAFVDKSARIGTYLNYFNREMGEIKFVKGEESLRGAQSGWIFTAYQNTQCGYVYRKLQAFVHSGIYNLYNDWHDGYKSVGGGIEKESGSGQG</sequence>
<keyword evidence="3" id="KW-1185">Reference proteome</keyword>
<organism evidence="2 3">
    <name type="scientific">Folsomia candida</name>
    <name type="common">Springtail</name>
    <dbReference type="NCBI Taxonomy" id="158441"/>
    <lineage>
        <taxon>Eukaryota</taxon>
        <taxon>Metazoa</taxon>
        <taxon>Ecdysozoa</taxon>
        <taxon>Arthropoda</taxon>
        <taxon>Hexapoda</taxon>
        <taxon>Collembola</taxon>
        <taxon>Entomobryomorpha</taxon>
        <taxon>Isotomoidea</taxon>
        <taxon>Isotomidae</taxon>
        <taxon>Proisotominae</taxon>
        <taxon>Folsomia</taxon>
    </lineage>
</organism>
<evidence type="ECO:0000313" key="2">
    <source>
        <dbReference type="EMBL" id="OXA55028.1"/>
    </source>
</evidence>
<name>A0A226ECU3_FOLCA</name>
<evidence type="ECO:0000256" key="1">
    <source>
        <dbReference type="SAM" id="Phobius"/>
    </source>
</evidence>
<feature type="transmembrane region" description="Helical" evidence="1">
    <location>
        <begin position="218"/>
        <end position="237"/>
    </location>
</feature>
<dbReference type="EMBL" id="LNIX01000005">
    <property type="protein sequence ID" value="OXA55028.1"/>
    <property type="molecule type" value="Genomic_DNA"/>
</dbReference>
<dbReference type="AlphaFoldDB" id="A0A226ECU3"/>
<protein>
    <submittedName>
        <fullName evidence="2">Uncharacterized protein</fullName>
    </submittedName>
</protein>
<keyword evidence="1" id="KW-0812">Transmembrane</keyword>
<reference evidence="2 3" key="1">
    <citation type="submission" date="2015-12" db="EMBL/GenBank/DDBJ databases">
        <title>The genome of Folsomia candida.</title>
        <authorList>
            <person name="Faddeeva A."/>
            <person name="Derks M.F."/>
            <person name="Anvar Y."/>
            <person name="Smit S."/>
            <person name="Van Straalen N."/>
            <person name="Roelofs D."/>
        </authorList>
    </citation>
    <scope>NUCLEOTIDE SEQUENCE [LARGE SCALE GENOMIC DNA]</scope>
    <source>
        <strain evidence="2 3">VU population</strain>
        <tissue evidence="2">Whole body</tissue>
    </source>
</reference>